<dbReference type="PANTHER" id="PTHR43432">
    <property type="entry name" value="SLR0285 PROTEIN"/>
    <property type="match status" value="1"/>
</dbReference>
<accession>A0ABU3NTT4</accession>
<dbReference type="SFLD" id="SFLDS00029">
    <property type="entry name" value="Radical_SAM"/>
    <property type="match status" value="1"/>
</dbReference>
<dbReference type="InterPro" id="IPR058240">
    <property type="entry name" value="rSAM_sf"/>
</dbReference>
<dbReference type="Gene3D" id="3.80.30.30">
    <property type="match status" value="1"/>
</dbReference>
<evidence type="ECO:0000313" key="6">
    <source>
        <dbReference type="Proteomes" id="UP001254848"/>
    </source>
</evidence>
<dbReference type="SUPFAM" id="SSF102114">
    <property type="entry name" value="Radical SAM enzymes"/>
    <property type="match status" value="1"/>
</dbReference>
<dbReference type="SFLD" id="SFLDG01084">
    <property type="entry name" value="Uncharacterised_Radical_SAM_Su"/>
    <property type="match status" value="1"/>
</dbReference>
<evidence type="ECO:0000259" key="4">
    <source>
        <dbReference type="Pfam" id="PF04055"/>
    </source>
</evidence>
<gene>
    <name evidence="5" type="ORF">Q4T40_03170</name>
</gene>
<comment type="caution">
    <text evidence="5">The sequence shown here is derived from an EMBL/GenBank/DDBJ whole genome shotgun (WGS) entry which is preliminary data.</text>
</comment>
<evidence type="ECO:0000313" key="5">
    <source>
        <dbReference type="EMBL" id="MDT8900239.1"/>
    </source>
</evidence>
<sequence>MKPVKGYITRKSMLYKTGVEYGDYTMNHVFGCSHGCKYPCYAFLIARRFGKADSYEDWLEPFLVSNTLEILDKEIPRLKSKIKSVQLCFTTDPFMYGYEEIKSVSLAAIRKLNDAGIKCTVLTKGILPIELASLSKENEYGITLISLDEEYRERVEPGAAPYHDRLAALRRLHDEGCKTWVSIEPYPTPNLIKQNLSTILNAIAFTDKIIFGRTNYSKEITAYQNHRIFYNNQAEKVIKFCLNQSIQYHIKNGTISNMEEK</sequence>
<dbReference type="Pfam" id="PF04055">
    <property type="entry name" value="Radical_SAM"/>
    <property type="match status" value="1"/>
</dbReference>
<feature type="domain" description="Radical SAM core" evidence="4">
    <location>
        <begin position="26"/>
        <end position="182"/>
    </location>
</feature>
<dbReference type="InterPro" id="IPR040086">
    <property type="entry name" value="MJ0683-like"/>
</dbReference>
<organism evidence="5 6">
    <name type="scientific">Anaeroselena agilis</name>
    <dbReference type="NCBI Taxonomy" id="3063788"/>
    <lineage>
        <taxon>Bacteria</taxon>
        <taxon>Bacillati</taxon>
        <taxon>Bacillota</taxon>
        <taxon>Negativicutes</taxon>
        <taxon>Acetonemataceae</taxon>
        <taxon>Anaeroselena</taxon>
    </lineage>
</organism>
<keyword evidence="2" id="KW-0408">Iron</keyword>
<name>A0ABU3NTT4_9FIRM</name>
<evidence type="ECO:0000256" key="2">
    <source>
        <dbReference type="ARBA" id="ARBA00023004"/>
    </source>
</evidence>
<protein>
    <submittedName>
        <fullName evidence="5">Radical SAM protein</fullName>
    </submittedName>
</protein>
<keyword evidence="3" id="KW-0411">Iron-sulfur</keyword>
<evidence type="ECO:0000256" key="3">
    <source>
        <dbReference type="ARBA" id="ARBA00023014"/>
    </source>
</evidence>
<dbReference type="RefSeq" id="WP_413778794.1">
    <property type="nucleotide sequence ID" value="NZ_JAUOZS010000001.1"/>
</dbReference>
<reference evidence="5 6" key="1">
    <citation type="submission" date="2023-07" db="EMBL/GenBank/DDBJ databases">
        <title>The novel representative of Negativicutes class, Anaeroselena agilis gen. nov. sp. nov.</title>
        <authorList>
            <person name="Prokofeva M.I."/>
            <person name="Elcheninov A.G."/>
            <person name="Klyukina A."/>
            <person name="Kublanov I.V."/>
            <person name="Frolov E.N."/>
            <person name="Podosokorskaya O.A."/>
        </authorList>
    </citation>
    <scope>NUCLEOTIDE SEQUENCE [LARGE SCALE GENOMIC DNA]</scope>
    <source>
        <strain evidence="5 6">4137-cl</strain>
    </source>
</reference>
<keyword evidence="6" id="KW-1185">Reference proteome</keyword>
<dbReference type="InterPro" id="IPR007197">
    <property type="entry name" value="rSAM"/>
</dbReference>
<keyword evidence="1" id="KW-0479">Metal-binding</keyword>
<dbReference type="EMBL" id="JAUOZS010000001">
    <property type="protein sequence ID" value="MDT8900239.1"/>
    <property type="molecule type" value="Genomic_DNA"/>
</dbReference>
<proteinExistence type="predicted"/>
<dbReference type="PANTHER" id="PTHR43432:SF6">
    <property type="entry name" value="RADICAL SAM CORE DOMAIN-CONTAINING PROTEIN"/>
    <property type="match status" value="1"/>
</dbReference>
<evidence type="ECO:0000256" key="1">
    <source>
        <dbReference type="ARBA" id="ARBA00022723"/>
    </source>
</evidence>
<dbReference type="Proteomes" id="UP001254848">
    <property type="component" value="Unassembled WGS sequence"/>
</dbReference>